<keyword evidence="3 6" id="KW-0812">Transmembrane</keyword>
<feature type="transmembrane region" description="Helical" evidence="6">
    <location>
        <begin position="225"/>
        <end position="246"/>
    </location>
</feature>
<evidence type="ECO:0000256" key="3">
    <source>
        <dbReference type="ARBA" id="ARBA00022692"/>
    </source>
</evidence>
<proteinExistence type="predicted"/>
<evidence type="ECO:0000256" key="6">
    <source>
        <dbReference type="SAM" id="Phobius"/>
    </source>
</evidence>
<dbReference type="PANTHER" id="PTHR30482">
    <property type="entry name" value="HIGH-AFFINITY BRANCHED-CHAIN AMINO ACID TRANSPORT SYSTEM PERMEASE"/>
    <property type="match status" value="1"/>
</dbReference>
<dbReference type="GO" id="GO:0015658">
    <property type="term" value="F:branched-chain amino acid transmembrane transporter activity"/>
    <property type="evidence" value="ECO:0007669"/>
    <property type="project" value="InterPro"/>
</dbReference>
<keyword evidence="5 6" id="KW-0472">Membrane</keyword>
<evidence type="ECO:0000313" key="8">
    <source>
        <dbReference type="Proteomes" id="UP000184066"/>
    </source>
</evidence>
<organism evidence="7 8">
    <name type="scientific">Oceanicella actignis</name>
    <dbReference type="NCBI Taxonomy" id="1189325"/>
    <lineage>
        <taxon>Bacteria</taxon>
        <taxon>Pseudomonadati</taxon>
        <taxon>Pseudomonadota</taxon>
        <taxon>Alphaproteobacteria</taxon>
        <taxon>Rhodobacterales</taxon>
        <taxon>Paracoccaceae</taxon>
        <taxon>Oceanicella</taxon>
    </lineage>
</organism>
<dbReference type="STRING" id="1189325.SAMN04488119_10219"/>
<reference evidence="7 8" key="1">
    <citation type="submission" date="2016-12" db="EMBL/GenBank/DDBJ databases">
        <authorList>
            <person name="Song W.-J."/>
            <person name="Kurnit D.M."/>
        </authorList>
    </citation>
    <scope>NUCLEOTIDE SEQUENCE [LARGE SCALE GENOMIC DNA]</scope>
    <source>
        <strain evidence="7 8">CGMCC 1.10808</strain>
    </source>
</reference>
<protein>
    <submittedName>
        <fullName evidence="7">Branched-chain amino acid transport system permease protein</fullName>
    </submittedName>
</protein>
<evidence type="ECO:0000256" key="4">
    <source>
        <dbReference type="ARBA" id="ARBA00022989"/>
    </source>
</evidence>
<gene>
    <name evidence="7" type="ORF">SAMN05216200_101499</name>
</gene>
<feature type="transmembrane region" description="Helical" evidence="6">
    <location>
        <begin position="122"/>
        <end position="143"/>
    </location>
</feature>
<dbReference type="AlphaFoldDB" id="A0A1M7S2V8"/>
<feature type="transmembrane region" description="Helical" evidence="6">
    <location>
        <begin position="175"/>
        <end position="193"/>
    </location>
</feature>
<dbReference type="PANTHER" id="PTHR30482:SF20">
    <property type="entry name" value="HIGH-AFFINITY BRANCHED-CHAIN AMINO ACID TRANSPORT SYSTEM PERMEASE PROTEIN LIVM"/>
    <property type="match status" value="1"/>
</dbReference>
<name>A0A1M7S2V8_9RHOB</name>
<evidence type="ECO:0000256" key="2">
    <source>
        <dbReference type="ARBA" id="ARBA00022475"/>
    </source>
</evidence>
<dbReference type="RefSeq" id="WP_072746039.1">
    <property type="nucleotide sequence ID" value="NZ_FOHL01000002.1"/>
</dbReference>
<feature type="transmembrane region" description="Helical" evidence="6">
    <location>
        <begin position="314"/>
        <end position="333"/>
    </location>
</feature>
<keyword evidence="2" id="KW-1003">Cell membrane</keyword>
<comment type="subcellular location">
    <subcellularLocation>
        <location evidence="1">Cell membrane</location>
        <topology evidence="1">Multi-pass membrane protein</topology>
    </subcellularLocation>
</comment>
<dbReference type="InterPro" id="IPR001851">
    <property type="entry name" value="ABC_transp_permease"/>
</dbReference>
<keyword evidence="8" id="KW-1185">Reference proteome</keyword>
<feature type="transmembrane region" description="Helical" evidence="6">
    <location>
        <begin position="21"/>
        <end position="39"/>
    </location>
</feature>
<evidence type="ECO:0000256" key="5">
    <source>
        <dbReference type="ARBA" id="ARBA00023136"/>
    </source>
</evidence>
<feature type="transmembrane region" description="Helical" evidence="6">
    <location>
        <begin position="71"/>
        <end position="89"/>
    </location>
</feature>
<sequence length="366" mass="39704">MKFHFKTSYEQDIRIFEDRAKAGWYGLLALLAAAAPYLLDEYMLGELTLMLIWALAGLGLMLLAGHTGQPSLGHAAFLACGAYMEVWLAERGVPFPISFPLAGLFAGVVGALIAVPALKMSGIYLAIATLAVGIITEDVIILLEDFTGGIGGVYAPSITLLGTDIDRYADGGRPFYWLCLAALIAVNLIYLNILRSPTGRAFVAIRDSEVSARAMGVNVARYKTLAFGLSCFFTGLAGALLAHFLGAFNYEAFLVLISVQMLLMVTIGGLGSIHGAYLGAIVVVFLPQAIVRLREQVAELMGAGNASIPGLDTGVFALVLIAFILIEPTGLYGRWLKIRTFFELFPLYRKDMFKRHKSFLKTERMK</sequence>
<dbReference type="GO" id="GO:0005886">
    <property type="term" value="C:plasma membrane"/>
    <property type="evidence" value="ECO:0007669"/>
    <property type="project" value="UniProtKB-SubCell"/>
</dbReference>
<feature type="transmembrane region" description="Helical" evidence="6">
    <location>
        <begin position="95"/>
        <end position="115"/>
    </location>
</feature>
<keyword evidence="4 6" id="KW-1133">Transmembrane helix</keyword>
<accession>A0A1M7S2V8</accession>
<evidence type="ECO:0000256" key="1">
    <source>
        <dbReference type="ARBA" id="ARBA00004651"/>
    </source>
</evidence>
<dbReference type="EMBL" id="FRDL01000001">
    <property type="protein sequence ID" value="SHN52831.1"/>
    <property type="molecule type" value="Genomic_DNA"/>
</dbReference>
<dbReference type="InterPro" id="IPR043428">
    <property type="entry name" value="LivM-like"/>
</dbReference>
<dbReference type="OrthoDB" id="9804361at2"/>
<dbReference type="Proteomes" id="UP000184066">
    <property type="component" value="Unassembled WGS sequence"/>
</dbReference>
<dbReference type="Pfam" id="PF02653">
    <property type="entry name" value="BPD_transp_2"/>
    <property type="match status" value="1"/>
</dbReference>
<feature type="transmembrane region" description="Helical" evidence="6">
    <location>
        <begin position="45"/>
        <end position="64"/>
    </location>
</feature>
<evidence type="ECO:0000313" key="7">
    <source>
        <dbReference type="EMBL" id="SHN52831.1"/>
    </source>
</evidence>
<dbReference type="CDD" id="cd06581">
    <property type="entry name" value="TM_PBP1_LivM_like"/>
    <property type="match status" value="1"/>
</dbReference>